<organism evidence="2 3">
    <name type="scientific">Mya arenaria</name>
    <name type="common">Soft-shell clam</name>
    <dbReference type="NCBI Taxonomy" id="6604"/>
    <lineage>
        <taxon>Eukaryota</taxon>
        <taxon>Metazoa</taxon>
        <taxon>Spiralia</taxon>
        <taxon>Lophotrochozoa</taxon>
        <taxon>Mollusca</taxon>
        <taxon>Bivalvia</taxon>
        <taxon>Autobranchia</taxon>
        <taxon>Heteroconchia</taxon>
        <taxon>Euheterodonta</taxon>
        <taxon>Imparidentia</taxon>
        <taxon>Neoheterodontei</taxon>
        <taxon>Myida</taxon>
        <taxon>Myoidea</taxon>
        <taxon>Myidae</taxon>
        <taxon>Mya</taxon>
    </lineage>
</organism>
<name>A0ABY7G956_MYAAR</name>
<proteinExistence type="predicted"/>
<dbReference type="SUPFAM" id="SSF56436">
    <property type="entry name" value="C-type lectin-like"/>
    <property type="match status" value="1"/>
</dbReference>
<dbReference type="Gene3D" id="3.10.100.10">
    <property type="entry name" value="Mannose-Binding Protein A, subunit A"/>
    <property type="match status" value="1"/>
</dbReference>
<evidence type="ECO:0000313" key="2">
    <source>
        <dbReference type="EMBL" id="WAR29974.1"/>
    </source>
</evidence>
<evidence type="ECO:0000313" key="3">
    <source>
        <dbReference type="Proteomes" id="UP001164746"/>
    </source>
</evidence>
<dbReference type="InterPro" id="IPR016187">
    <property type="entry name" value="CTDL_fold"/>
</dbReference>
<feature type="region of interest" description="Disordered" evidence="1">
    <location>
        <begin position="1"/>
        <end position="94"/>
    </location>
</feature>
<dbReference type="EMBL" id="CP111027">
    <property type="protein sequence ID" value="WAR29974.1"/>
    <property type="molecule type" value="Genomic_DNA"/>
</dbReference>
<gene>
    <name evidence="2" type="ORF">MAR_003542</name>
</gene>
<sequence length="353" mass="39132">MDLEINTENRTKNSLRGVKEDGFPDIDHFGIQTGLPKRNTVPEDIADDTKSKTATFKGPITTRPVPMALRPSPFPRGQPGAKKDGPSRHQTGLKLPDVSADAQPKIPCPSDWMQHGDRCYLFIPHPVHFTNITEYCSEEGECCLNEKGKRDGRPELLQRLDDDLIKFMAKFSTKWPQEEDNTKPEPNNRIVPRHLLLRKGVTTTSPTIPDIAATGTSSSFIQTKTDSMQTNADNGGQLDGGSGLINHEKANSTTTTTTTLSTSIIFADITTSSSDSELEVPVSGDKNTDQFSTLDDVTRNRLAKNENKNAKELHIFTAIQEKMCKSYLGAYIYEWLSVDCNVVYLQVCVKGQQ</sequence>
<accession>A0ABY7G956</accession>
<feature type="compositionally biased region" description="Basic and acidic residues" evidence="1">
    <location>
        <begin position="7"/>
        <end position="28"/>
    </location>
</feature>
<dbReference type="InterPro" id="IPR016186">
    <property type="entry name" value="C-type_lectin-like/link_sf"/>
</dbReference>
<evidence type="ECO:0000256" key="1">
    <source>
        <dbReference type="SAM" id="MobiDB-lite"/>
    </source>
</evidence>
<dbReference type="Proteomes" id="UP001164746">
    <property type="component" value="Chromosome 16"/>
</dbReference>
<reference evidence="2" key="1">
    <citation type="submission" date="2022-11" db="EMBL/GenBank/DDBJ databases">
        <title>Centuries of genome instability and evolution in soft-shell clam transmissible cancer (bioRxiv).</title>
        <authorList>
            <person name="Hart S.F.M."/>
            <person name="Yonemitsu M.A."/>
            <person name="Giersch R.M."/>
            <person name="Beal B.F."/>
            <person name="Arriagada G."/>
            <person name="Davis B.W."/>
            <person name="Ostrander E.A."/>
            <person name="Goff S.P."/>
            <person name="Metzger M.J."/>
        </authorList>
    </citation>
    <scope>NUCLEOTIDE SEQUENCE</scope>
    <source>
        <strain evidence="2">MELC-2E11</strain>
        <tissue evidence="2">Siphon/mantle</tissue>
    </source>
</reference>
<keyword evidence="3" id="KW-1185">Reference proteome</keyword>
<protein>
    <submittedName>
        <fullName evidence="2">Uncharacterized protein</fullName>
    </submittedName>
</protein>